<dbReference type="Gene3D" id="3.80.10.10">
    <property type="entry name" value="Ribonuclease Inhibitor"/>
    <property type="match status" value="9"/>
</dbReference>
<name>D6WHI0_TRICA</name>
<dbReference type="GO" id="GO:0071944">
    <property type="term" value="C:cell periphery"/>
    <property type="evidence" value="ECO:0007669"/>
    <property type="project" value="UniProtKB-ARBA"/>
</dbReference>
<dbReference type="Proteomes" id="UP000007266">
    <property type="component" value="Linkage group 3"/>
</dbReference>
<dbReference type="SUPFAM" id="SSF52047">
    <property type="entry name" value="RNI-like"/>
    <property type="match status" value="1"/>
</dbReference>
<feature type="domain" description="LRRCT" evidence="4">
    <location>
        <begin position="1105"/>
        <end position="1172"/>
    </location>
</feature>
<dbReference type="SMART" id="SM00364">
    <property type="entry name" value="LRR_BAC"/>
    <property type="match status" value="12"/>
</dbReference>
<dbReference type="InterPro" id="IPR032675">
    <property type="entry name" value="LRR_dom_sf"/>
</dbReference>
<dbReference type="PANTHER" id="PTHR24373:SF275">
    <property type="entry name" value="TIR DOMAIN-CONTAINING PROTEIN"/>
    <property type="match status" value="1"/>
</dbReference>
<dbReference type="AlphaFoldDB" id="D6WHI0"/>
<dbReference type="SUPFAM" id="SSF52058">
    <property type="entry name" value="L domain-like"/>
    <property type="match status" value="4"/>
</dbReference>
<evidence type="ECO:0000256" key="2">
    <source>
        <dbReference type="ARBA" id="ARBA00022729"/>
    </source>
</evidence>
<dbReference type="EMBL" id="KQ971321">
    <property type="protein sequence ID" value="EFA01333.2"/>
    <property type="molecule type" value="Genomic_DNA"/>
</dbReference>
<dbReference type="OMA" id="ECDCEIA"/>
<keyword evidence="2" id="KW-0732">Signal</keyword>
<dbReference type="CDD" id="cd00603">
    <property type="entry name" value="IPT_PCSR"/>
    <property type="match status" value="1"/>
</dbReference>
<protein>
    <submittedName>
        <fullName evidence="5">Chaoptic-like protein</fullName>
    </submittedName>
</protein>
<dbReference type="FunCoup" id="D6WHI0">
    <property type="interactions" value="34"/>
</dbReference>
<evidence type="ECO:0000313" key="5">
    <source>
        <dbReference type="EMBL" id="EFA01333.2"/>
    </source>
</evidence>
<accession>D6WHI0</accession>
<dbReference type="InterPro" id="IPR001611">
    <property type="entry name" value="Leu-rich_rpt"/>
</dbReference>
<dbReference type="Pfam" id="PF13855">
    <property type="entry name" value="LRR_8"/>
    <property type="match status" value="8"/>
</dbReference>
<dbReference type="InterPro" id="IPR003591">
    <property type="entry name" value="Leu-rich_rpt_typical-subtyp"/>
</dbReference>
<evidence type="ECO:0000313" key="6">
    <source>
        <dbReference type="Proteomes" id="UP000007266"/>
    </source>
</evidence>
<reference evidence="5 6" key="1">
    <citation type="journal article" date="2008" name="Nature">
        <title>The genome of the model beetle and pest Tribolium castaneum.</title>
        <authorList>
            <consortium name="Tribolium Genome Sequencing Consortium"/>
            <person name="Richards S."/>
            <person name="Gibbs R.A."/>
            <person name="Weinstock G.M."/>
            <person name="Brown S.J."/>
            <person name="Denell R."/>
            <person name="Beeman R.W."/>
            <person name="Gibbs R."/>
            <person name="Beeman R.W."/>
            <person name="Brown S.J."/>
            <person name="Bucher G."/>
            <person name="Friedrich M."/>
            <person name="Grimmelikhuijzen C.J."/>
            <person name="Klingler M."/>
            <person name="Lorenzen M."/>
            <person name="Richards S."/>
            <person name="Roth S."/>
            <person name="Schroder R."/>
            <person name="Tautz D."/>
            <person name="Zdobnov E.M."/>
            <person name="Muzny D."/>
            <person name="Gibbs R.A."/>
            <person name="Weinstock G.M."/>
            <person name="Attaway T."/>
            <person name="Bell S."/>
            <person name="Buhay C.J."/>
            <person name="Chandrabose M.N."/>
            <person name="Chavez D."/>
            <person name="Clerk-Blankenburg K.P."/>
            <person name="Cree A."/>
            <person name="Dao M."/>
            <person name="Davis C."/>
            <person name="Chacko J."/>
            <person name="Dinh H."/>
            <person name="Dugan-Rocha S."/>
            <person name="Fowler G."/>
            <person name="Garner T.T."/>
            <person name="Garnes J."/>
            <person name="Gnirke A."/>
            <person name="Hawes A."/>
            <person name="Hernandez J."/>
            <person name="Hines S."/>
            <person name="Holder M."/>
            <person name="Hume J."/>
            <person name="Jhangiani S.N."/>
            <person name="Joshi V."/>
            <person name="Khan Z.M."/>
            <person name="Jackson L."/>
            <person name="Kovar C."/>
            <person name="Kowis A."/>
            <person name="Lee S."/>
            <person name="Lewis L.R."/>
            <person name="Margolis J."/>
            <person name="Morgan M."/>
            <person name="Nazareth L.V."/>
            <person name="Nguyen N."/>
            <person name="Okwuonu G."/>
            <person name="Parker D."/>
            <person name="Richards S."/>
            <person name="Ruiz S.J."/>
            <person name="Santibanez J."/>
            <person name="Savard J."/>
            <person name="Scherer S.E."/>
            <person name="Schneider B."/>
            <person name="Sodergren E."/>
            <person name="Tautz D."/>
            <person name="Vattahil S."/>
            <person name="Villasana D."/>
            <person name="White C.S."/>
            <person name="Wright R."/>
            <person name="Park Y."/>
            <person name="Beeman R.W."/>
            <person name="Lord J."/>
            <person name="Oppert B."/>
            <person name="Lorenzen M."/>
            <person name="Brown S."/>
            <person name="Wang L."/>
            <person name="Savard J."/>
            <person name="Tautz D."/>
            <person name="Richards S."/>
            <person name="Weinstock G."/>
            <person name="Gibbs R.A."/>
            <person name="Liu Y."/>
            <person name="Worley K."/>
            <person name="Weinstock G."/>
            <person name="Elsik C.G."/>
            <person name="Reese J.T."/>
            <person name="Elhaik E."/>
            <person name="Landan G."/>
            <person name="Graur D."/>
            <person name="Arensburger P."/>
            <person name="Atkinson P."/>
            <person name="Beeman R.W."/>
            <person name="Beidler J."/>
            <person name="Brown S.J."/>
            <person name="Demuth J.P."/>
            <person name="Drury D.W."/>
            <person name="Du Y.Z."/>
            <person name="Fujiwara H."/>
            <person name="Lorenzen M."/>
            <person name="Maselli V."/>
            <person name="Osanai M."/>
            <person name="Park Y."/>
            <person name="Robertson H.M."/>
            <person name="Tu Z."/>
            <person name="Wang J.J."/>
            <person name="Wang S."/>
            <person name="Richards S."/>
            <person name="Song H."/>
            <person name="Zhang L."/>
            <person name="Sodergren E."/>
            <person name="Werner D."/>
            <person name="Stanke M."/>
            <person name="Morgenstern B."/>
            <person name="Solovyev V."/>
            <person name="Kosarev P."/>
            <person name="Brown G."/>
            <person name="Chen H.C."/>
            <person name="Ermolaeva O."/>
            <person name="Hlavina W."/>
            <person name="Kapustin Y."/>
            <person name="Kiryutin B."/>
            <person name="Kitts P."/>
            <person name="Maglott D."/>
            <person name="Pruitt K."/>
            <person name="Sapojnikov V."/>
            <person name="Souvorov A."/>
            <person name="Mackey A.J."/>
            <person name="Waterhouse R.M."/>
            <person name="Wyder S."/>
            <person name="Zdobnov E.M."/>
            <person name="Zdobnov E.M."/>
            <person name="Wyder S."/>
            <person name="Kriventseva E.V."/>
            <person name="Kadowaki T."/>
            <person name="Bork P."/>
            <person name="Aranda M."/>
            <person name="Bao R."/>
            <person name="Beermann A."/>
            <person name="Berns N."/>
            <person name="Bolognesi R."/>
            <person name="Bonneton F."/>
            <person name="Bopp D."/>
            <person name="Brown S.J."/>
            <person name="Bucher G."/>
            <person name="Butts T."/>
            <person name="Chaumot A."/>
            <person name="Denell R.E."/>
            <person name="Ferrier D.E."/>
            <person name="Friedrich M."/>
            <person name="Gordon C.M."/>
            <person name="Jindra M."/>
            <person name="Klingler M."/>
            <person name="Lan Q."/>
            <person name="Lattorff H.M."/>
            <person name="Laudet V."/>
            <person name="von Levetsow C."/>
            <person name="Liu Z."/>
            <person name="Lutz R."/>
            <person name="Lynch J.A."/>
            <person name="da Fonseca R.N."/>
            <person name="Posnien N."/>
            <person name="Reuter R."/>
            <person name="Roth S."/>
            <person name="Savard J."/>
            <person name="Schinko J.B."/>
            <person name="Schmitt C."/>
            <person name="Schoppmeier M."/>
            <person name="Schroder R."/>
            <person name="Shippy T.D."/>
            <person name="Simonnet F."/>
            <person name="Marques-Souza H."/>
            <person name="Tautz D."/>
            <person name="Tomoyasu Y."/>
            <person name="Trauner J."/>
            <person name="Van der Zee M."/>
            <person name="Vervoort M."/>
            <person name="Wittkopp N."/>
            <person name="Wimmer E.A."/>
            <person name="Yang X."/>
            <person name="Jones A.K."/>
            <person name="Sattelle D.B."/>
            <person name="Ebert P.R."/>
            <person name="Nelson D."/>
            <person name="Scott J.G."/>
            <person name="Beeman R.W."/>
            <person name="Muthukrishnan S."/>
            <person name="Kramer K.J."/>
            <person name="Arakane Y."/>
            <person name="Beeman R.W."/>
            <person name="Zhu Q."/>
            <person name="Hogenkamp D."/>
            <person name="Dixit R."/>
            <person name="Oppert B."/>
            <person name="Jiang H."/>
            <person name="Zou Z."/>
            <person name="Marshall J."/>
            <person name="Elpidina E."/>
            <person name="Vinokurov K."/>
            <person name="Oppert C."/>
            <person name="Zou Z."/>
            <person name="Evans J."/>
            <person name="Lu Z."/>
            <person name="Zhao P."/>
            <person name="Sumathipala N."/>
            <person name="Altincicek B."/>
            <person name="Vilcinskas A."/>
            <person name="Williams M."/>
            <person name="Hultmark D."/>
            <person name="Hetru C."/>
            <person name="Jiang H."/>
            <person name="Grimmelikhuijzen C.J."/>
            <person name="Hauser F."/>
            <person name="Cazzamali G."/>
            <person name="Williamson M."/>
            <person name="Park Y."/>
            <person name="Li B."/>
            <person name="Tanaka Y."/>
            <person name="Predel R."/>
            <person name="Neupert S."/>
            <person name="Schachtner J."/>
            <person name="Verleyen P."/>
            <person name="Raible F."/>
            <person name="Bork P."/>
            <person name="Friedrich M."/>
            <person name="Walden K.K."/>
            <person name="Robertson H.M."/>
            <person name="Angeli S."/>
            <person name="Foret S."/>
            <person name="Bucher G."/>
            <person name="Schuetz S."/>
            <person name="Maleszka R."/>
            <person name="Wimmer E.A."/>
            <person name="Beeman R.W."/>
            <person name="Lorenzen M."/>
            <person name="Tomoyasu Y."/>
            <person name="Miller S.C."/>
            <person name="Grossmann D."/>
            <person name="Bucher G."/>
        </authorList>
    </citation>
    <scope>NUCLEOTIDE SEQUENCE [LARGE SCALE GENOMIC DNA]</scope>
    <source>
        <strain evidence="5 6">Georgia GA2</strain>
    </source>
</reference>
<dbReference type="SMART" id="SM00369">
    <property type="entry name" value="LRR_TYP"/>
    <property type="match status" value="26"/>
</dbReference>
<dbReference type="SMART" id="SM00082">
    <property type="entry name" value="LRRCT"/>
    <property type="match status" value="1"/>
</dbReference>
<evidence type="ECO:0000256" key="3">
    <source>
        <dbReference type="ARBA" id="ARBA00022737"/>
    </source>
</evidence>
<dbReference type="HOGENOM" id="CLU_006060_1_0_1"/>
<keyword evidence="6" id="KW-1185">Reference proteome</keyword>
<keyword evidence="1" id="KW-0433">Leucine-rich repeat</keyword>
<dbReference type="PANTHER" id="PTHR24373">
    <property type="entry name" value="SLIT RELATED LEUCINE-RICH REPEAT NEURONAL PROTEIN"/>
    <property type="match status" value="1"/>
</dbReference>
<reference evidence="5 6" key="2">
    <citation type="journal article" date="2010" name="Nucleic Acids Res.">
        <title>BeetleBase in 2010: revisions to provide comprehensive genomic information for Tribolium castaneum.</title>
        <authorList>
            <person name="Kim H.S."/>
            <person name="Murphy T."/>
            <person name="Xia J."/>
            <person name="Caragea D."/>
            <person name="Park Y."/>
            <person name="Beeman R.W."/>
            <person name="Lorenzen M.D."/>
            <person name="Butcher S."/>
            <person name="Manak J.R."/>
            <person name="Brown S.J."/>
        </authorList>
    </citation>
    <scope>GENOME REANNOTATION</scope>
    <source>
        <strain evidence="5 6">Georgia GA2</strain>
    </source>
</reference>
<evidence type="ECO:0000259" key="4">
    <source>
        <dbReference type="SMART" id="SM00082"/>
    </source>
</evidence>
<dbReference type="PROSITE" id="PS51450">
    <property type="entry name" value="LRR"/>
    <property type="match status" value="8"/>
</dbReference>
<proteinExistence type="predicted"/>
<dbReference type="InterPro" id="IPR000483">
    <property type="entry name" value="Cys-rich_flank_reg_C"/>
</dbReference>
<sequence length="1202" mass="136299">MQFFALVVPDLPAERSISQLEVVGSKTVSLEAESLAGCQVQALVLANNRLQHVADRAFSSLWKSLTSLDLSYNQLDSVPFLALKELRSLQWINLHGNQISSIGSEWSHVKNTLTTLFLGENDITEVADEQPDHSSKVSHGLREFKSLIWVNLDGNRMYKIHKHSLPLTLQTASISHNLIENFPLEIVSGLPHLQWLYLRGNHIKTIPEHTFARKVWLEKIDLGENYLKSLPRSPFNSSVYIRDLNLAFNDFKTLSSQSFAGLQCGRIILSYNMLEDLEIRTFEGIEDTLEYLDFDHNNFQRIPYALGQLNSLKYLYLSSNLLSEIPERAFDTFCSSLKAVSLSGNRLTRIPVETLQNCSKISHFNIGFNEIYEIGESDFSWGSNIKSLILGNNRITSLKSHIFADLQQLKELSLSFNPLRVIDSSAFAGLEGLESLEVSFGLDRDDLPHEIFKPLTNLKWLSVDNNNFDTVPEFSLDSLPELKYLNIESNKIRTIPINLLKPAIHSKLKDIRLSNNEISTVRTDTFKSLNSLETVLLSNNRIRAIEADSFNDLPALNKLILANNLISKLHSRAFSNLPSLAKLDLQNNFLSEFSFGCFANLSAPLHLNLSRNQIISCNSDLKILNVHVIDLRYNNLARIPKCLENTALLKKLHLDFNIIARLDHNSFMHLTSLEQLSLQQNNIMSVSRKAFAGLQNLQILDLSKNLVSQLHPSQFANMPQLRVLDLSSNSLNYLPKDVFQNTVIEMLDLSYNSFSVVPSLSLSDVGLSLRHLSISSNNIEHIDSTTFPDIPFLHHLNLSNNKLTILPDNVFTSLGLLQVLDLSSNPLRANFKELFHYAQSLKHLNLANSGITSTPHLPLPNMVHLNLSHNHIEAISKNSVQELGKLKSIDLSHNQLFEVPAHLWIHLPRLKSLDLSFNPIKEIVADSFYGLSNLQDLNIQGLRFLDRFESKAIQQIKILNSLAIQTWPNIDNFNEQFCNLMANLQQLRILKIHVMESVLDEQLLCVKNKKIRHLEITGRNLKMIDRDAFVRFGRNPDLVLRITGTEIEELPPGLFSSMYKVSYLTIDLRNNMLSYLSPEIFYGNTTTWKNVGTTLISGGLTISENPFRCGCHLAWLGHWLRRWTRESLQSHNAPVETAMRMNDMVKEATCTDITSGTRIPIVQLPPEDMSCHASALSDAPNLNKIPVMFVLIYLMTYNFVLR</sequence>
<evidence type="ECO:0000256" key="1">
    <source>
        <dbReference type="ARBA" id="ARBA00022614"/>
    </source>
</evidence>
<dbReference type="eggNOG" id="KOG0619">
    <property type="taxonomic scope" value="Eukaryota"/>
</dbReference>
<dbReference type="STRING" id="7070.D6WHI0"/>
<dbReference type="SMART" id="SM00365">
    <property type="entry name" value="LRR_SD22"/>
    <property type="match status" value="8"/>
</dbReference>
<keyword evidence="3" id="KW-0677">Repeat</keyword>
<dbReference type="InterPro" id="IPR050328">
    <property type="entry name" value="Dev_Immune_Receptor"/>
</dbReference>
<dbReference type="InParanoid" id="D6WHI0"/>
<gene>
    <name evidence="5" type="primary">AUGUSTUS-3.0.2_03544</name>
    <name evidence="5" type="ORF">TcasGA2_TC003544</name>
</gene>
<dbReference type="FunFam" id="3.80.10.10:FF:001164">
    <property type="entry name" value="GH01279p"/>
    <property type="match status" value="1"/>
</dbReference>
<organism evidence="5 6">
    <name type="scientific">Tribolium castaneum</name>
    <name type="common">Red flour beetle</name>
    <dbReference type="NCBI Taxonomy" id="7070"/>
    <lineage>
        <taxon>Eukaryota</taxon>
        <taxon>Metazoa</taxon>
        <taxon>Ecdysozoa</taxon>
        <taxon>Arthropoda</taxon>
        <taxon>Hexapoda</taxon>
        <taxon>Insecta</taxon>
        <taxon>Pterygota</taxon>
        <taxon>Neoptera</taxon>
        <taxon>Endopterygota</taxon>
        <taxon>Coleoptera</taxon>
        <taxon>Polyphaga</taxon>
        <taxon>Cucujiformia</taxon>
        <taxon>Tenebrionidae</taxon>
        <taxon>Tenebrionidae incertae sedis</taxon>
        <taxon>Tribolium</taxon>
    </lineage>
</organism>
<dbReference type="PRINTS" id="PR00019">
    <property type="entry name" value="LEURICHRPT"/>
</dbReference>